<dbReference type="KEGG" id="goq:ACH46_17015"/>
<evidence type="ECO:0000256" key="2">
    <source>
        <dbReference type="SAM" id="Phobius"/>
    </source>
</evidence>
<feature type="compositionally biased region" description="Acidic residues" evidence="1">
    <location>
        <begin position="13"/>
        <end position="24"/>
    </location>
</feature>
<keyword evidence="2" id="KW-0812">Transmembrane</keyword>
<keyword evidence="2" id="KW-1133">Transmembrane helix</keyword>
<dbReference type="EMBL" id="CP011853">
    <property type="protein sequence ID" value="ALG85874.1"/>
    <property type="molecule type" value="Genomic_DNA"/>
</dbReference>
<proteinExistence type="predicted"/>
<reference evidence="4" key="1">
    <citation type="submission" date="2015-06" db="EMBL/GenBank/DDBJ databases">
        <title>Complete genome sequence and metabolic analysis of phthalate degradation pathway in Gordonia sp. QH-11.</title>
        <authorList>
            <person name="Jin D."/>
            <person name="Kong X."/>
            <person name="Bai Z."/>
        </authorList>
    </citation>
    <scope>NUCLEOTIDE SEQUENCE [LARGE SCALE GENOMIC DNA]</scope>
    <source>
        <strain evidence="4">QH-11</strain>
    </source>
</reference>
<dbReference type="OrthoDB" id="4773470at2"/>
<dbReference type="PATRIC" id="fig|1136941.3.peg.3478"/>
<dbReference type="AlphaFoldDB" id="A0A0N9NJQ9"/>
<feature type="compositionally biased region" description="Basic and acidic residues" evidence="1">
    <location>
        <begin position="1"/>
        <end position="11"/>
    </location>
</feature>
<dbReference type="Proteomes" id="UP000063789">
    <property type="component" value="Chromosome"/>
</dbReference>
<feature type="region of interest" description="Disordered" evidence="1">
    <location>
        <begin position="1"/>
        <end position="40"/>
    </location>
</feature>
<evidence type="ECO:0000256" key="1">
    <source>
        <dbReference type="SAM" id="MobiDB-lite"/>
    </source>
</evidence>
<name>A0A0N9NJQ9_9ACTN</name>
<protein>
    <recommendedName>
        <fullName evidence="5">DUF3093 domain-containing protein</fullName>
    </recommendedName>
</protein>
<organism evidence="3 4">
    <name type="scientific">Gordonia phthalatica</name>
    <dbReference type="NCBI Taxonomy" id="1136941"/>
    <lineage>
        <taxon>Bacteria</taxon>
        <taxon>Bacillati</taxon>
        <taxon>Actinomycetota</taxon>
        <taxon>Actinomycetes</taxon>
        <taxon>Mycobacteriales</taxon>
        <taxon>Gordoniaceae</taxon>
        <taxon>Gordonia</taxon>
    </lineage>
</organism>
<dbReference type="RefSeq" id="WP_062393971.1">
    <property type="nucleotide sequence ID" value="NZ_CP011853.1"/>
</dbReference>
<reference evidence="3 4" key="2">
    <citation type="journal article" date="2017" name="Int. J. Syst. Evol. Microbiol.">
        <title>Gordonia phthalatica sp. nov., a di-n-butyl phthalate-degrading bacterium isolated from activated sludge.</title>
        <authorList>
            <person name="Jin D."/>
            <person name="Kong X."/>
            <person name="Jia M."/>
            <person name="Yu X."/>
            <person name="Wang X."/>
            <person name="Zhuang X."/>
            <person name="Deng Y."/>
            <person name="Bai Z."/>
        </authorList>
    </citation>
    <scope>NUCLEOTIDE SEQUENCE [LARGE SCALE GENOMIC DNA]</scope>
    <source>
        <strain evidence="3 4">QH-11</strain>
    </source>
</reference>
<keyword evidence="2" id="KW-0472">Membrane</keyword>
<dbReference type="STRING" id="1136941.ACH46_17015"/>
<evidence type="ECO:0000313" key="4">
    <source>
        <dbReference type="Proteomes" id="UP000063789"/>
    </source>
</evidence>
<gene>
    <name evidence="3" type="ORF">ACH46_17015</name>
</gene>
<accession>A0A0N9NJQ9</accession>
<feature type="transmembrane region" description="Helical" evidence="2">
    <location>
        <begin position="70"/>
        <end position="88"/>
    </location>
</feature>
<evidence type="ECO:0000313" key="3">
    <source>
        <dbReference type="EMBL" id="ALG85874.1"/>
    </source>
</evidence>
<feature type="transmembrane region" description="Helical" evidence="2">
    <location>
        <begin position="95"/>
        <end position="114"/>
    </location>
</feature>
<sequence length="219" mass="23755">MTDAPDDKTQDAVDADVDDADIESETTASDAADADAATDEAAAATLNPRKKHKSDLPVDPGETLLYERGGSWWVVAIGPCLVATILIMEIIGGGPIHWVAMLIFGSILVGFSWMQKVAAEQHVSMRLTERTLRQGRETIEIADIVKIFPENNGSETQDWESAPALGELHAVPRRRKGIGVRLANGRLAQAWAQDVGRLRIELTEAHMAIKMGLPPKGKK</sequence>
<evidence type="ECO:0008006" key="5">
    <source>
        <dbReference type="Google" id="ProtNLM"/>
    </source>
</evidence>
<keyword evidence="4" id="KW-1185">Reference proteome</keyword>